<geneLocation type="mitochondrion" evidence="4"/>
<dbReference type="Gene3D" id="3.30.2410.10">
    <property type="entry name" value="Hect, E3 ligase catalytic domain"/>
    <property type="match status" value="1"/>
</dbReference>
<reference evidence="4 5" key="1">
    <citation type="submission" date="2018-03" db="EMBL/GenBank/DDBJ databases">
        <authorList>
            <person name="Fogelqvist J."/>
        </authorList>
    </citation>
    <scope>NUCLEOTIDE SEQUENCE [LARGE SCALE GENOMIC DNA]</scope>
</reference>
<dbReference type="EMBL" id="OVEO01000011">
    <property type="protein sequence ID" value="SPQ99227.1"/>
    <property type="molecule type" value="Genomic_DNA"/>
</dbReference>
<evidence type="ECO:0000313" key="5">
    <source>
        <dbReference type="Proteomes" id="UP000290189"/>
    </source>
</evidence>
<keyword evidence="4" id="KW-0496">Mitochondrion</keyword>
<dbReference type="GO" id="GO:0004842">
    <property type="term" value="F:ubiquitin-protein transferase activity"/>
    <property type="evidence" value="ECO:0007669"/>
    <property type="project" value="InterPro"/>
</dbReference>
<evidence type="ECO:0000256" key="1">
    <source>
        <dbReference type="ARBA" id="ARBA00022786"/>
    </source>
</evidence>
<dbReference type="AlphaFoldDB" id="A0A3P3YGB7"/>
<evidence type="ECO:0000259" key="3">
    <source>
        <dbReference type="SMART" id="SM00119"/>
    </source>
</evidence>
<feature type="signal peptide" evidence="2">
    <location>
        <begin position="1"/>
        <end position="19"/>
    </location>
</feature>
<dbReference type="InterPro" id="IPR000569">
    <property type="entry name" value="HECT_dom"/>
</dbReference>
<dbReference type="InterPro" id="IPR035983">
    <property type="entry name" value="Hect_E3_ubiquitin_ligase"/>
</dbReference>
<dbReference type="SMART" id="SM00119">
    <property type="entry name" value="HECTc"/>
    <property type="match status" value="1"/>
</dbReference>
<name>A0A3P3YGB7_PLABS</name>
<protein>
    <recommendedName>
        <fullName evidence="3">HECT domain-containing protein</fullName>
    </recommendedName>
</protein>
<proteinExistence type="predicted"/>
<gene>
    <name evidence="4" type="ORF">PLBR_LOCUS6442</name>
</gene>
<keyword evidence="1" id="KW-0833">Ubl conjugation pathway</keyword>
<sequence>MRPLCFAAIAALAVVGALGAEFTVVSDVEVVAAVREEIGGSVQEHPSETLFITMFETTNAQHQLVRIDAGSECRAIYRLSSAAVQRGSDNALAFEGTLIPFTKNDRLLHFDIGERGPDVFVEITFDDGFPVTDFLEPHAGVSPSSSLCEPCVKFAADIRRLIPDVAMENCLDESSTRECERIQENILLSYRGQTLRARHRPGLDQTAVLDWVTHMPDSPFAQCVQRKLCSSSATESADWFDDPSDIIDVDLEVRPHLTAINEFKGVMRQGNSSVELFMQVFVVHDTVMIRLEDPNDVSIRQYVRATQLERGSVSVEHGMSITLDRVLSGMSFPPSIAISQPQRTIVEQFEPVDIDLGTFDELPTRIADLLDPIEKDAGVSVPQYVPDIHCQACLGMLEEGTPVHCPVYFDSAVWKGLYLVDLADRIRLGWKRSVAIDRRRRWREWRSSEKSATWTCNKRWTFPLNRQTGDLLMSLLDDGDSSDLLREPFKIDIEGDAAVDEGGLLPDIVSGACDVLFSREYERLQHFVRDTKSDGIFVPSSASLSLVSSSQRSSMKRWLIQVGMLLGLSYRSFAHDDYRAVPLPLNIDLPLVTLQSLLSHSSASVGRDDIVVPATLWNAVFAPLLQSSCRSIAQYRENILAFDNGLDDTDIVTPLPVMGYEPFLVSKKRRRDANRDLTWPEIVAEYAKEVSKELLRTSWAFKALRRAFRSVLPDDMLYQEAPPEVVSETHRLMFAPRLVSWKDLASLLDPAPAKDGFPDVSILKSAVTSLSTVLQRHDRSPLLAKLLWFVTGSPRLQHQERISVTVNSINPDLLPRASTCSKTLEVPLPCATDADLLESRLLLVLEHFRPGHYHNVS</sequence>
<evidence type="ECO:0000256" key="2">
    <source>
        <dbReference type="SAM" id="SignalP"/>
    </source>
</evidence>
<organism evidence="4 5">
    <name type="scientific">Plasmodiophora brassicae</name>
    <name type="common">Clubroot disease agent</name>
    <dbReference type="NCBI Taxonomy" id="37360"/>
    <lineage>
        <taxon>Eukaryota</taxon>
        <taxon>Sar</taxon>
        <taxon>Rhizaria</taxon>
        <taxon>Endomyxa</taxon>
        <taxon>Phytomyxea</taxon>
        <taxon>Plasmodiophorida</taxon>
        <taxon>Plasmodiophoridae</taxon>
        <taxon>Plasmodiophora</taxon>
    </lineage>
</organism>
<feature type="domain" description="HECT" evidence="3">
    <location>
        <begin position="479"/>
        <end position="849"/>
    </location>
</feature>
<dbReference type="SUPFAM" id="SSF56204">
    <property type="entry name" value="Hect, E3 ligase catalytic domain"/>
    <property type="match status" value="1"/>
</dbReference>
<dbReference type="Proteomes" id="UP000290189">
    <property type="component" value="Unassembled WGS sequence"/>
</dbReference>
<feature type="chain" id="PRO_5018314195" description="HECT domain-containing protein" evidence="2">
    <location>
        <begin position="20"/>
        <end position="857"/>
    </location>
</feature>
<accession>A0A3P3YGB7</accession>
<keyword evidence="2" id="KW-0732">Signal</keyword>
<evidence type="ECO:0000313" key="4">
    <source>
        <dbReference type="EMBL" id="SPQ99227.1"/>
    </source>
</evidence>
<dbReference type="Pfam" id="PF00632">
    <property type="entry name" value="HECT"/>
    <property type="match status" value="1"/>
</dbReference>